<comment type="caution">
    <text evidence="1">The sequence shown here is derived from an EMBL/GenBank/DDBJ whole genome shotgun (WGS) entry which is preliminary data.</text>
</comment>
<dbReference type="AlphaFoldDB" id="A0A5J5DI23"/>
<proteinExistence type="predicted"/>
<dbReference type="Proteomes" id="UP000327493">
    <property type="component" value="Chromosome 5"/>
</dbReference>
<reference evidence="1 2" key="1">
    <citation type="submission" date="2019-08" db="EMBL/GenBank/DDBJ databases">
        <title>A chromosome-level genome assembly, high-density linkage maps, and genome scans reveal the genomic architecture of hybrid incompatibilities underlying speciation via character displacement in darters (Percidae: Etheostominae).</title>
        <authorList>
            <person name="Moran R.L."/>
            <person name="Catchen J.M."/>
            <person name="Fuller R.C."/>
        </authorList>
    </citation>
    <scope>NUCLEOTIDE SEQUENCE [LARGE SCALE GENOMIC DNA]</scope>
    <source>
        <strain evidence="1">EspeVRDwgs_2016</strain>
        <tissue evidence="1">Muscle</tissue>
    </source>
</reference>
<name>A0A5J5DI23_9PERO</name>
<evidence type="ECO:0000313" key="1">
    <source>
        <dbReference type="EMBL" id="KAA8593005.1"/>
    </source>
</evidence>
<organism evidence="1 2">
    <name type="scientific">Etheostoma spectabile</name>
    <name type="common">orangethroat darter</name>
    <dbReference type="NCBI Taxonomy" id="54343"/>
    <lineage>
        <taxon>Eukaryota</taxon>
        <taxon>Metazoa</taxon>
        <taxon>Chordata</taxon>
        <taxon>Craniata</taxon>
        <taxon>Vertebrata</taxon>
        <taxon>Euteleostomi</taxon>
        <taxon>Actinopterygii</taxon>
        <taxon>Neopterygii</taxon>
        <taxon>Teleostei</taxon>
        <taxon>Neoteleostei</taxon>
        <taxon>Acanthomorphata</taxon>
        <taxon>Eupercaria</taxon>
        <taxon>Perciformes</taxon>
        <taxon>Percoidei</taxon>
        <taxon>Percidae</taxon>
        <taxon>Etheostomatinae</taxon>
        <taxon>Etheostoma</taxon>
    </lineage>
</organism>
<evidence type="ECO:0000313" key="2">
    <source>
        <dbReference type="Proteomes" id="UP000327493"/>
    </source>
</evidence>
<keyword evidence="2" id="KW-1185">Reference proteome</keyword>
<gene>
    <name evidence="1" type="ORF">FQN60_018460</name>
</gene>
<accession>A0A5J5DI23</accession>
<sequence>MEGGQKRKREEVIKKFLLSRTNGVFCVGSLPRLGDNRADTYCTTKLFSCVKGNLQKRTIDSAVPVLLFRPSVPPSVDFHPSFLESLLPHHLPAELNPLSVYSTPHE</sequence>
<protein>
    <submittedName>
        <fullName evidence="1">Uncharacterized protein</fullName>
    </submittedName>
</protein>
<dbReference type="EMBL" id="VOFY01000005">
    <property type="protein sequence ID" value="KAA8593005.1"/>
    <property type="molecule type" value="Genomic_DNA"/>
</dbReference>